<evidence type="ECO:0000313" key="13">
    <source>
        <dbReference type="WBParaSite" id="SSTP_0000444300.1"/>
    </source>
</evidence>
<keyword evidence="2" id="KW-0808">Transferase</keyword>
<dbReference type="InterPro" id="IPR012337">
    <property type="entry name" value="RNaseH-like_sf"/>
</dbReference>
<dbReference type="InterPro" id="IPR036397">
    <property type="entry name" value="RNaseH_sf"/>
</dbReference>
<dbReference type="WBParaSite" id="TCONS_00015413.p1">
    <property type="protein sequence ID" value="TCONS_00015413.p1"/>
    <property type="gene ID" value="XLOC_009716"/>
</dbReference>
<keyword evidence="7" id="KW-0695">RNA-directed DNA polymerase</keyword>
<dbReference type="AlphaFoldDB" id="A0A0K0E4M4"/>
<dbReference type="Gene3D" id="2.40.70.10">
    <property type="entry name" value="Acid Proteases"/>
    <property type="match status" value="1"/>
</dbReference>
<reference evidence="13" key="1">
    <citation type="submission" date="2015-08" db="UniProtKB">
        <authorList>
            <consortium name="WormBaseParasite"/>
        </authorList>
    </citation>
    <scope>IDENTIFICATION</scope>
</reference>
<evidence type="ECO:0000256" key="8">
    <source>
        <dbReference type="ARBA" id="ARBA00023172"/>
    </source>
</evidence>
<proteinExistence type="predicted"/>
<dbReference type="Pfam" id="PF17917">
    <property type="entry name" value="RT_RNaseH"/>
    <property type="match status" value="1"/>
</dbReference>
<dbReference type="InterPro" id="IPR041588">
    <property type="entry name" value="Integrase_H2C2"/>
</dbReference>
<dbReference type="GO" id="GO:0003676">
    <property type="term" value="F:nucleic acid binding"/>
    <property type="evidence" value="ECO:0007669"/>
    <property type="project" value="InterPro"/>
</dbReference>
<dbReference type="GO" id="GO:0015074">
    <property type="term" value="P:DNA integration"/>
    <property type="evidence" value="ECO:0007669"/>
    <property type="project" value="InterPro"/>
</dbReference>
<dbReference type="Pfam" id="PF00078">
    <property type="entry name" value="RVT_1"/>
    <property type="match status" value="1"/>
</dbReference>
<dbReference type="Pfam" id="PF17921">
    <property type="entry name" value="Integrase_H2C2"/>
    <property type="match status" value="1"/>
</dbReference>
<evidence type="ECO:0000256" key="7">
    <source>
        <dbReference type="ARBA" id="ARBA00022918"/>
    </source>
</evidence>
<keyword evidence="6" id="KW-0378">Hydrolase</keyword>
<dbReference type="InterPro" id="IPR043502">
    <property type="entry name" value="DNA/RNA_pol_sf"/>
</dbReference>
<evidence type="ECO:0000313" key="12">
    <source>
        <dbReference type="Proteomes" id="UP000035681"/>
    </source>
</evidence>
<dbReference type="GO" id="GO:0042575">
    <property type="term" value="C:DNA polymerase complex"/>
    <property type="evidence" value="ECO:0007669"/>
    <property type="project" value="UniProtKB-ARBA"/>
</dbReference>
<feature type="domain" description="RNase H type-1" evidence="10">
    <location>
        <begin position="1258"/>
        <end position="1404"/>
    </location>
</feature>
<evidence type="ECO:0000259" key="9">
    <source>
        <dbReference type="PROSITE" id="PS50878"/>
    </source>
</evidence>
<dbReference type="Gene3D" id="1.10.340.70">
    <property type="match status" value="1"/>
</dbReference>
<dbReference type="GO" id="GO:0003964">
    <property type="term" value="F:RNA-directed DNA polymerase activity"/>
    <property type="evidence" value="ECO:0007669"/>
    <property type="project" value="UniProtKB-KW"/>
</dbReference>
<evidence type="ECO:0000259" key="10">
    <source>
        <dbReference type="PROSITE" id="PS50879"/>
    </source>
</evidence>
<feature type="domain" description="Reverse transcriptase" evidence="9">
    <location>
        <begin position="418"/>
        <end position="602"/>
    </location>
</feature>
<dbReference type="GO" id="GO:0006310">
    <property type="term" value="P:DNA recombination"/>
    <property type="evidence" value="ECO:0007669"/>
    <property type="project" value="UniProtKB-KW"/>
</dbReference>
<dbReference type="InterPro" id="IPR000477">
    <property type="entry name" value="RT_dom"/>
</dbReference>
<dbReference type="InterPro" id="IPR041373">
    <property type="entry name" value="RT_RNaseH"/>
</dbReference>
<protein>
    <recommendedName>
        <fullName evidence="1">RNA-directed DNA polymerase</fullName>
        <ecNumber evidence="1">2.7.7.49</ecNumber>
    </recommendedName>
</protein>
<dbReference type="InterPro" id="IPR021109">
    <property type="entry name" value="Peptidase_aspartic_dom_sf"/>
</dbReference>
<keyword evidence="4" id="KW-0540">Nuclease</keyword>
<dbReference type="Proteomes" id="UP000035681">
    <property type="component" value="Unplaced"/>
</dbReference>
<name>A0A0K0E4M4_STRER</name>
<organism evidence="13">
    <name type="scientific">Strongyloides stercoralis</name>
    <name type="common">Threadworm</name>
    <dbReference type="NCBI Taxonomy" id="6248"/>
    <lineage>
        <taxon>Eukaryota</taxon>
        <taxon>Metazoa</taxon>
        <taxon>Ecdysozoa</taxon>
        <taxon>Nematoda</taxon>
        <taxon>Chromadorea</taxon>
        <taxon>Rhabditida</taxon>
        <taxon>Tylenchina</taxon>
        <taxon>Panagrolaimomorpha</taxon>
        <taxon>Strongyloidoidea</taxon>
        <taxon>Strongyloididae</taxon>
        <taxon>Strongyloides</taxon>
    </lineage>
</organism>
<dbReference type="InterPro" id="IPR002156">
    <property type="entry name" value="RNaseH_domain"/>
</dbReference>
<dbReference type="PROSITE" id="PS50994">
    <property type="entry name" value="INTEGRASE"/>
    <property type="match status" value="1"/>
</dbReference>
<evidence type="ECO:0000256" key="3">
    <source>
        <dbReference type="ARBA" id="ARBA00022695"/>
    </source>
</evidence>
<dbReference type="Pfam" id="PF00075">
    <property type="entry name" value="RNase_H"/>
    <property type="match status" value="1"/>
</dbReference>
<dbReference type="InterPro" id="IPR050951">
    <property type="entry name" value="Retrovirus_Pol_polyprotein"/>
</dbReference>
<sequence>MNNPPRLNINNDSSSDSNMVIPIHKYSGKLSYYNYIKREFYLMDIEESLTPSKFIKTFLKCQSEMTKNLFFQNHPDMEAWKIEDVKEFCNQMSNEEVTHDLEAIISFQSAKRFYNESIQCYIKRLKTLLLPFKNIVDSLDVAILCKVAFEAEDELKQKLCELEHIDIDSFVRAHVKFSSGIILKNKLKGNSFKQSYNIKSESLGKPMKVASSTLNHTSKGGADTIKQMKISLPLALTTTPLIREAIRIFNKDLVVLIDSGATASILNIDTVNKFGWFYEKAKTCMEAFDGSTSHSIGLLKGAVSILNKDIHLTENFHVVEKGENTITLSIAKSLDINIYLKLEEIQNNRKNMIKKIEEINVTHPKLAQCLLDYPEVYNEDILPPKVSVTFPIFSEPDQIIHKSYPQKGKKKIFLAETLMAEIREGKISQVHSPVLSSPIHIVGNKKMRMVIDGSDVNRSIKPISIKLPSMQEMKLKMVHWEVFFRFDFSSAFKSLKVDEHTSYIQTFATQFGYYKSNVLNFGYKVSTALYVKEIERLMTEYDLNDFIVFVDDSVIGAKKEESHLLEDKICRFIKMCAENSLKLNLMKSEWNVDKIEFLGFEIDANGIRVSKKRHNELINLDKPTNAKMAKSILGKFGYISNHIENFSQSLSVLQPKDSEPYIWSAEKDKAWNDLMKNCQQYFEFVCPPEDVALYMEYLPTDGCLHAHLYFHQINKDKVNENKIVSVLMRKLSDIENRYSYIEKELLSISTMIRTEKHIVRARNITIITRSKLTFSLITSNLDDIIKENSRIQRLIGSIVAANLKIKFVATALKPNFKLKEDKLKINSIKVINYDISSNPTNVVTNDEIIYDQKMNNSLPNVSLDSNDKDDFSIINDILCYKLKPVLSESLSKAVIDRIHKNTHSGQSVLQKLISDKYTCDNLSMLVKNTVQNCDICMKARDLKKPKPISWVKPSRPREIGSFDIFFWEKETYIIFIDHYSNFTYVQKIQNKKSETIINFFTQIFSQFPFSLVISDGEISLWSDDLELFFSKQNIPLIINAKIETTHTKHWKTPMYHPSSNGKIEGRIKSIKKKLFKAQAEGIEKKDRIQWAVNALNNMPSITKDNEGKTFLTPSQKYFVNSVVNNIITPNIIECKPEMVYYKRRGKLSPFFSSGLKIGSYGTSISLIESEEGENFLISNDFILSKPELPTDNILDDNLNDDFQELFPESEDAIGDVNKSYIIDDDDILNLSSSMHNLSIQNIDESSLTSEEELQEFIKKHKNYLITDGSASNDVNVKCNTGIGIQGSLNGKFLSVGYINFLKGICTAPRAECVAVCMALLIANKEKVDDLTIITDCNYIVEAIRNLSYKEWIKEKNKSKTPHFKTWCTIAKLIPKIRNLSVKHIMGHKAKSHNEVDLLAKGLRIGISNDEYINLLSKL</sequence>
<dbReference type="PROSITE" id="PS50878">
    <property type="entry name" value="RT_POL"/>
    <property type="match status" value="1"/>
</dbReference>
<dbReference type="PANTHER" id="PTHR37984:SF9">
    <property type="entry name" value="INTEGRASE CATALYTIC DOMAIN-CONTAINING PROTEIN"/>
    <property type="match status" value="1"/>
</dbReference>
<evidence type="ECO:0000259" key="11">
    <source>
        <dbReference type="PROSITE" id="PS50994"/>
    </source>
</evidence>
<dbReference type="PROSITE" id="PS50879">
    <property type="entry name" value="RNASE_H_1"/>
    <property type="match status" value="1"/>
</dbReference>
<evidence type="ECO:0000256" key="5">
    <source>
        <dbReference type="ARBA" id="ARBA00022759"/>
    </source>
</evidence>
<dbReference type="Gene3D" id="3.30.420.10">
    <property type="entry name" value="Ribonuclease H-like superfamily/Ribonuclease H"/>
    <property type="match status" value="2"/>
</dbReference>
<evidence type="ECO:0000256" key="4">
    <source>
        <dbReference type="ARBA" id="ARBA00022722"/>
    </source>
</evidence>
<dbReference type="SUPFAM" id="SSF56672">
    <property type="entry name" value="DNA/RNA polymerases"/>
    <property type="match status" value="1"/>
</dbReference>
<dbReference type="Gene3D" id="3.10.10.10">
    <property type="entry name" value="HIV Type 1 Reverse Transcriptase, subunit A, domain 1"/>
    <property type="match status" value="1"/>
</dbReference>
<keyword evidence="12" id="KW-1185">Reference proteome</keyword>
<dbReference type="CDD" id="cd00303">
    <property type="entry name" value="retropepsin_like"/>
    <property type="match status" value="1"/>
</dbReference>
<evidence type="ECO:0000256" key="1">
    <source>
        <dbReference type="ARBA" id="ARBA00012493"/>
    </source>
</evidence>
<dbReference type="SUPFAM" id="SSF53098">
    <property type="entry name" value="Ribonuclease H-like"/>
    <property type="match status" value="2"/>
</dbReference>
<evidence type="ECO:0000256" key="2">
    <source>
        <dbReference type="ARBA" id="ARBA00022679"/>
    </source>
</evidence>
<dbReference type="EC" id="2.7.7.49" evidence="1"/>
<dbReference type="WBParaSite" id="SSTP_0000444300.1">
    <property type="protein sequence ID" value="SSTP_0000444300.1"/>
    <property type="gene ID" value="SSTP_0000444300"/>
</dbReference>
<keyword evidence="3" id="KW-0548">Nucleotidyltransferase</keyword>
<accession>A0A0K0E4M4</accession>
<dbReference type="InterPro" id="IPR001584">
    <property type="entry name" value="Integrase_cat-core"/>
</dbReference>
<dbReference type="STRING" id="6248.A0A0K0E4M4"/>
<dbReference type="InterPro" id="IPR043128">
    <property type="entry name" value="Rev_trsase/Diguanyl_cyclase"/>
</dbReference>
<feature type="domain" description="Integrase catalytic" evidence="11">
    <location>
        <begin position="952"/>
        <end position="1121"/>
    </location>
</feature>
<dbReference type="PANTHER" id="PTHR37984">
    <property type="entry name" value="PROTEIN CBG26694"/>
    <property type="match status" value="1"/>
</dbReference>
<evidence type="ECO:0000256" key="6">
    <source>
        <dbReference type="ARBA" id="ARBA00022801"/>
    </source>
</evidence>
<keyword evidence="5" id="KW-0255">Endonuclease</keyword>
<keyword evidence="8" id="KW-0233">DNA recombination</keyword>
<dbReference type="GO" id="GO:0004523">
    <property type="term" value="F:RNA-DNA hybrid ribonuclease activity"/>
    <property type="evidence" value="ECO:0007669"/>
    <property type="project" value="InterPro"/>
</dbReference>
<dbReference type="Gene3D" id="3.30.70.270">
    <property type="match status" value="2"/>
</dbReference>